<keyword evidence="12" id="KW-1185">Reference proteome</keyword>
<dbReference type="PRINTS" id="PR00783">
    <property type="entry name" value="MINTRINSICP"/>
</dbReference>
<evidence type="ECO:0000256" key="8">
    <source>
        <dbReference type="RuleBase" id="RU000477"/>
    </source>
</evidence>
<reference evidence="12" key="1">
    <citation type="journal article" date="2012" name="Science">
        <title>The Paleozoic origin of enzymatic lignin decomposition reconstructed from 31 fungal genomes.</title>
        <authorList>
            <person name="Floudas D."/>
            <person name="Binder M."/>
            <person name="Riley R."/>
            <person name="Barry K."/>
            <person name="Blanchette R.A."/>
            <person name="Henrissat B."/>
            <person name="Martinez A.T."/>
            <person name="Otillar R."/>
            <person name="Spatafora J.W."/>
            <person name="Yadav J.S."/>
            <person name="Aerts A."/>
            <person name="Benoit I."/>
            <person name="Boyd A."/>
            <person name="Carlson A."/>
            <person name="Copeland A."/>
            <person name="Coutinho P.M."/>
            <person name="de Vries R.P."/>
            <person name="Ferreira P."/>
            <person name="Findley K."/>
            <person name="Foster B."/>
            <person name="Gaskell J."/>
            <person name="Glotzer D."/>
            <person name="Gorecki P."/>
            <person name="Heitman J."/>
            <person name="Hesse C."/>
            <person name="Hori C."/>
            <person name="Igarashi K."/>
            <person name="Jurgens J.A."/>
            <person name="Kallen N."/>
            <person name="Kersten P."/>
            <person name="Kohler A."/>
            <person name="Kuees U."/>
            <person name="Kumar T.K.A."/>
            <person name="Kuo A."/>
            <person name="LaButti K."/>
            <person name="Larrondo L.F."/>
            <person name="Lindquist E."/>
            <person name="Ling A."/>
            <person name="Lombard V."/>
            <person name="Lucas S."/>
            <person name="Lundell T."/>
            <person name="Martin R."/>
            <person name="McLaughlin D.J."/>
            <person name="Morgenstern I."/>
            <person name="Morin E."/>
            <person name="Murat C."/>
            <person name="Nagy L.G."/>
            <person name="Nolan M."/>
            <person name="Ohm R.A."/>
            <person name="Patyshakuliyeva A."/>
            <person name="Rokas A."/>
            <person name="Ruiz-Duenas F.J."/>
            <person name="Sabat G."/>
            <person name="Salamov A."/>
            <person name="Samejima M."/>
            <person name="Schmutz J."/>
            <person name="Slot J.C."/>
            <person name="St John F."/>
            <person name="Stenlid J."/>
            <person name="Sun H."/>
            <person name="Sun S."/>
            <person name="Syed K."/>
            <person name="Tsang A."/>
            <person name="Wiebenga A."/>
            <person name="Young D."/>
            <person name="Pisabarro A."/>
            <person name="Eastwood D.C."/>
            <person name="Martin F."/>
            <person name="Cullen D."/>
            <person name="Grigoriev I.V."/>
            <person name="Hibbett D.S."/>
        </authorList>
    </citation>
    <scope>NUCLEOTIDE SEQUENCE [LARGE SCALE GENOMIC DNA]</scope>
    <source>
        <strain evidence="12">RWD-64-598 SS2</strain>
    </source>
</reference>
<comment type="subcellular location">
    <subcellularLocation>
        <location evidence="1">Membrane</location>
        <topology evidence="1">Multi-pass membrane protein</topology>
    </subcellularLocation>
</comment>
<feature type="compositionally biased region" description="Basic and acidic residues" evidence="9">
    <location>
        <begin position="336"/>
        <end position="349"/>
    </location>
</feature>
<keyword evidence="3 8" id="KW-0813">Transport</keyword>
<proteinExistence type="inferred from homology"/>
<evidence type="ECO:0000313" key="11">
    <source>
        <dbReference type="EMBL" id="EIW74453.1"/>
    </source>
</evidence>
<evidence type="ECO:0000256" key="2">
    <source>
        <dbReference type="ARBA" id="ARBA00006175"/>
    </source>
</evidence>
<keyword evidence="6 10" id="KW-1133">Transmembrane helix</keyword>
<accession>R7SE53</accession>
<dbReference type="InterPro" id="IPR023271">
    <property type="entry name" value="Aquaporin-like"/>
</dbReference>
<evidence type="ECO:0000256" key="4">
    <source>
        <dbReference type="ARBA" id="ARBA00022692"/>
    </source>
</evidence>
<dbReference type="KEGG" id="cput:CONPUDRAFT_133126"/>
<dbReference type="Proteomes" id="UP000053558">
    <property type="component" value="Unassembled WGS sequence"/>
</dbReference>
<feature type="transmembrane region" description="Helical" evidence="10">
    <location>
        <begin position="33"/>
        <end position="57"/>
    </location>
</feature>
<dbReference type="GeneID" id="19200456"/>
<dbReference type="GO" id="GO:0005886">
    <property type="term" value="C:plasma membrane"/>
    <property type="evidence" value="ECO:0007669"/>
    <property type="project" value="TreeGrafter"/>
</dbReference>
<dbReference type="OMA" id="YAFGITF"/>
<dbReference type="Pfam" id="PF00230">
    <property type="entry name" value="MIP"/>
    <property type="match status" value="1"/>
</dbReference>
<keyword evidence="5" id="KW-0677">Repeat</keyword>
<dbReference type="eggNOG" id="KOG0224">
    <property type="taxonomic scope" value="Eukaryota"/>
</dbReference>
<dbReference type="GO" id="GO:0015254">
    <property type="term" value="F:glycerol channel activity"/>
    <property type="evidence" value="ECO:0007669"/>
    <property type="project" value="TreeGrafter"/>
</dbReference>
<organism evidence="11 12">
    <name type="scientific">Coniophora puteana (strain RWD-64-598)</name>
    <name type="common">Brown rot fungus</name>
    <dbReference type="NCBI Taxonomy" id="741705"/>
    <lineage>
        <taxon>Eukaryota</taxon>
        <taxon>Fungi</taxon>
        <taxon>Dikarya</taxon>
        <taxon>Basidiomycota</taxon>
        <taxon>Agaricomycotina</taxon>
        <taxon>Agaricomycetes</taxon>
        <taxon>Agaricomycetidae</taxon>
        <taxon>Boletales</taxon>
        <taxon>Coniophorineae</taxon>
        <taxon>Coniophoraceae</taxon>
        <taxon>Coniophora</taxon>
    </lineage>
</organism>
<dbReference type="PANTHER" id="PTHR43829:SF14">
    <property type="entry name" value="AQUAPORIN 3"/>
    <property type="match status" value="1"/>
</dbReference>
<evidence type="ECO:0000313" key="12">
    <source>
        <dbReference type="Proteomes" id="UP000053558"/>
    </source>
</evidence>
<keyword evidence="7 10" id="KW-0472">Membrane</keyword>
<dbReference type="GO" id="GO:0015250">
    <property type="term" value="F:water channel activity"/>
    <property type="evidence" value="ECO:0007669"/>
    <property type="project" value="TreeGrafter"/>
</dbReference>
<dbReference type="Gene3D" id="1.20.1080.10">
    <property type="entry name" value="Glycerol uptake facilitator protein"/>
    <property type="match status" value="1"/>
</dbReference>
<evidence type="ECO:0000256" key="1">
    <source>
        <dbReference type="ARBA" id="ARBA00004141"/>
    </source>
</evidence>
<evidence type="ECO:0000256" key="7">
    <source>
        <dbReference type="ARBA" id="ARBA00023136"/>
    </source>
</evidence>
<comment type="similarity">
    <text evidence="2 8">Belongs to the MIP/aquaporin (TC 1.A.8) family.</text>
</comment>
<sequence length="349" mass="37892">MPINFPVVRLSEISPQPVFMQKWERLRHKEAHWFAAMVAEAMGVFCYVYCGVGANIAWNTTTILGQSGVGSLLTVGFGYAIGIVLAITVCFATSGGHFNPAVTVCMMIFKGFPKIRAARYILAQMIGAYIACLLVYVQWGTFIEESVQVLRTNGQYESVMFSSTGPAGAFALYAPVGHPLGRIFVNEFVNSFVIALAIWGSLDPTNHMIPPAAGPWLIAMVYAAAIWGFAPASLAANSARDLGARFMALTIWGTQAWGGHYAAIAALTNIPASVTAAFVYEMFLGSHTRILTPSAYHFHAAYKKYHEDNGIIAPGFSEDDEQLHVTAEPAPIKSTESYDKGQEDRISDV</sequence>
<evidence type="ECO:0000256" key="10">
    <source>
        <dbReference type="SAM" id="Phobius"/>
    </source>
</evidence>
<feature type="transmembrane region" description="Helical" evidence="10">
    <location>
        <begin position="77"/>
        <end position="99"/>
    </location>
</feature>
<feature type="transmembrane region" description="Helical" evidence="10">
    <location>
        <begin position="214"/>
        <end position="236"/>
    </location>
</feature>
<gene>
    <name evidence="11" type="ORF">CONPUDRAFT_133126</name>
</gene>
<evidence type="ECO:0000256" key="3">
    <source>
        <dbReference type="ARBA" id="ARBA00022448"/>
    </source>
</evidence>
<dbReference type="InterPro" id="IPR050363">
    <property type="entry name" value="MIP/Aquaporin"/>
</dbReference>
<feature type="region of interest" description="Disordered" evidence="9">
    <location>
        <begin position="328"/>
        <end position="349"/>
    </location>
</feature>
<dbReference type="AlphaFoldDB" id="R7SE53"/>
<evidence type="ECO:0000256" key="9">
    <source>
        <dbReference type="SAM" id="MobiDB-lite"/>
    </source>
</evidence>
<feature type="transmembrane region" description="Helical" evidence="10">
    <location>
        <begin position="120"/>
        <end position="139"/>
    </location>
</feature>
<dbReference type="PANTHER" id="PTHR43829">
    <property type="entry name" value="AQUAPORIN OR AQUAGLYCEROPORIN RELATED"/>
    <property type="match status" value="1"/>
</dbReference>
<dbReference type="OrthoDB" id="3222at2759"/>
<feature type="transmembrane region" description="Helical" evidence="10">
    <location>
        <begin position="183"/>
        <end position="202"/>
    </location>
</feature>
<evidence type="ECO:0000256" key="6">
    <source>
        <dbReference type="ARBA" id="ARBA00022989"/>
    </source>
</evidence>
<dbReference type="RefSeq" id="XP_007775465.1">
    <property type="nucleotide sequence ID" value="XM_007777275.1"/>
</dbReference>
<protein>
    <submittedName>
        <fullName evidence="11">Aquaporin-like protein</fullName>
    </submittedName>
</protein>
<evidence type="ECO:0000256" key="5">
    <source>
        <dbReference type="ARBA" id="ARBA00022737"/>
    </source>
</evidence>
<keyword evidence="4 8" id="KW-0812">Transmembrane</keyword>
<feature type="transmembrane region" description="Helical" evidence="10">
    <location>
        <begin position="159"/>
        <end position="176"/>
    </location>
</feature>
<dbReference type="InterPro" id="IPR000425">
    <property type="entry name" value="MIP"/>
</dbReference>
<name>R7SE53_CONPW</name>
<dbReference type="EMBL" id="JH711592">
    <property type="protein sequence ID" value="EIW74453.1"/>
    <property type="molecule type" value="Genomic_DNA"/>
</dbReference>
<dbReference type="SUPFAM" id="SSF81338">
    <property type="entry name" value="Aquaporin-like"/>
    <property type="match status" value="1"/>
</dbReference>